<evidence type="ECO:0000313" key="1">
    <source>
        <dbReference type="EMBL" id="KAL2500989.1"/>
    </source>
</evidence>
<keyword evidence="2" id="KW-1185">Reference proteome</keyword>
<name>A0ABD1SJU0_9LAMI</name>
<proteinExistence type="predicted"/>
<comment type="caution">
    <text evidence="1">The sequence shown here is derived from an EMBL/GenBank/DDBJ whole genome shotgun (WGS) entry which is preliminary data.</text>
</comment>
<sequence length="122" mass="13903">MRGSLNQRSAYFARQLDNELMSTANAAAVDLSKIQEADLEMVNRSCEPLTRFPRSYYRGGSDEVAEVISLRRYFAKFDPFFIDVCALVVGEGLNLKGRFSCHCFPRQVLMAHPLHCSRCPRH</sequence>
<organism evidence="1 2">
    <name type="scientific">Forsythia ovata</name>
    <dbReference type="NCBI Taxonomy" id="205694"/>
    <lineage>
        <taxon>Eukaryota</taxon>
        <taxon>Viridiplantae</taxon>
        <taxon>Streptophyta</taxon>
        <taxon>Embryophyta</taxon>
        <taxon>Tracheophyta</taxon>
        <taxon>Spermatophyta</taxon>
        <taxon>Magnoliopsida</taxon>
        <taxon>eudicotyledons</taxon>
        <taxon>Gunneridae</taxon>
        <taxon>Pentapetalae</taxon>
        <taxon>asterids</taxon>
        <taxon>lamiids</taxon>
        <taxon>Lamiales</taxon>
        <taxon>Oleaceae</taxon>
        <taxon>Forsythieae</taxon>
        <taxon>Forsythia</taxon>
    </lineage>
</organism>
<dbReference type="EMBL" id="JBFOLJ010000010">
    <property type="protein sequence ID" value="KAL2500989.1"/>
    <property type="molecule type" value="Genomic_DNA"/>
</dbReference>
<evidence type="ECO:0000313" key="2">
    <source>
        <dbReference type="Proteomes" id="UP001604277"/>
    </source>
</evidence>
<dbReference type="AlphaFoldDB" id="A0ABD1SJU0"/>
<accession>A0ABD1SJU0</accession>
<gene>
    <name evidence="1" type="ORF">Fot_34837</name>
</gene>
<protein>
    <submittedName>
        <fullName evidence="1">Uncharacterized protein</fullName>
    </submittedName>
</protein>
<reference evidence="2" key="1">
    <citation type="submission" date="2024-07" db="EMBL/GenBank/DDBJ databases">
        <title>Two chromosome-level genome assemblies of Korean endemic species Abeliophyllum distichum and Forsythia ovata (Oleaceae).</title>
        <authorList>
            <person name="Jang H."/>
        </authorList>
    </citation>
    <scope>NUCLEOTIDE SEQUENCE [LARGE SCALE GENOMIC DNA]</scope>
</reference>
<dbReference type="Proteomes" id="UP001604277">
    <property type="component" value="Unassembled WGS sequence"/>
</dbReference>